<dbReference type="Gene3D" id="1.10.238.10">
    <property type="entry name" value="EF-hand"/>
    <property type="match status" value="1"/>
</dbReference>
<dbReference type="InParanoid" id="A0A1W0VY81"/>
<feature type="domain" description="NADPH oxidase Respiratory burst" evidence="2">
    <location>
        <begin position="42"/>
        <end position="91"/>
    </location>
</feature>
<protein>
    <recommendedName>
        <fullName evidence="2">NADPH oxidase Respiratory burst domain-containing protein</fullName>
    </recommendedName>
</protein>
<keyword evidence="4" id="KW-1185">Reference proteome</keyword>
<dbReference type="Proteomes" id="UP000000768">
    <property type="component" value="Chromosome 3"/>
</dbReference>
<organism evidence="3 4">
    <name type="scientific">Sorghum bicolor</name>
    <name type="common">Sorghum</name>
    <name type="synonym">Sorghum vulgare</name>
    <dbReference type="NCBI Taxonomy" id="4558"/>
    <lineage>
        <taxon>Eukaryota</taxon>
        <taxon>Viridiplantae</taxon>
        <taxon>Streptophyta</taxon>
        <taxon>Embryophyta</taxon>
        <taxon>Tracheophyta</taxon>
        <taxon>Spermatophyta</taxon>
        <taxon>Magnoliopsida</taxon>
        <taxon>Liliopsida</taxon>
        <taxon>Poales</taxon>
        <taxon>Poaceae</taxon>
        <taxon>PACMAD clade</taxon>
        <taxon>Panicoideae</taxon>
        <taxon>Andropogonodae</taxon>
        <taxon>Andropogoneae</taxon>
        <taxon>Sorghinae</taxon>
        <taxon>Sorghum</taxon>
    </lineage>
</organism>
<dbReference type="InterPro" id="IPR013623">
    <property type="entry name" value="NADPH_Ox"/>
</dbReference>
<proteinExistence type="predicted"/>
<evidence type="ECO:0000256" key="1">
    <source>
        <dbReference type="SAM" id="MobiDB-lite"/>
    </source>
</evidence>
<gene>
    <name evidence="3" type="ORF">SORBI_3003G200000</name>
</gene>
<dbReference type="Gramene" id="OQU87073">
    <property type="protein sequence ID" value="OQU87073"/>
    <property type="gene ID" value="SORBI_3003G200000"/>
</dbReference>
<accession>A0A1W0VY81</accession>
<evidence type="ECO:0000313" key="4">
    <source>
        <dbReference type="Proteomes" id="UP000000768"/>
    </source>
</evidence>
<evidence type="ECO:0000259" key="2">
    <source>
        <dbReference type="Pfam" id="PF08414"/>
    </source>
</evidence>
<dbReference type="GO" id="GO:0004601">
    <property type="term" value="F:peroxidase activity"/>
    <property type="evidence" value="ECO:0007669"/>
    <property type="project" value="InterPro"/>
</dbReference>
<dbReference type="EMBL" id="CM000762">
    <property type="protein sequence ID" value="OQU87073.1"/>
    <property type="molecule type" value="Genomic_DNA"/>
</dbReference>
<reference evidence="4" key="2">
    <citation type="journal article" date="2018" name="Plant J.">
        <title>The Sorghum bicolor reference genome: improved assembly, gene annotations, a transcriptome atlas, and signatures of genome organization.</title>
        <authorList>
            <person name="McCormick R.F."/>
            <person name="Truong S.K."/>
            <person name="Sreedasyam A."/>
            <person name="Jenkins J."/>
            <person name="Shu S."/>
            <person name="Sims D."/>
            <person name="Kennedy M."/>
            <person name="Amirebrahimi M."/>
            <person name="Weers B.D."/>
            <person name="McKinley B."/>
            <person name="Mattison A."/>
            <person name="Morishige D.T."/>
            <person name="Grimwood J."/>
            <person name="Schmutz J."/>
            <person name="Mullet J.E."/>
        </authorList>
    </citation>
    <scope>NUCLEOTIDE SEQUENCE [LARGE SCALE GENOMIC DNA]</scope>
    <source>
        <strain evidence="4">cv. BTx623</strain>
    </source>
</reference>
<dbReference type="Pfam" id="PF08414">
    <property type="entry name" value="NADPH_Ox"/>
    <property type="match status" value="1"/>
</dbReference>
<dbReference type="GO" id="GO:0050664">
    <property type="term" value="F:oxidoreductase activity, acting on NAD(P)H, oxygen as acceptor"/>
    <property type="evidence" value="ECO:0007669"/>
    <property type="project" value="InterPro"/>
</dbReference>
<sequence>MDGSFTGNPEEERSYRSSCSADLCRPCTGDPIYVHPSRRAQLDSTKSGAQHAICGPLFISGSNKASNAWIEVQANFDHLACDGYLSCADFPNEVQEQRTIYIFIYASSEFKVLYETF</sequence>
<reference evidence="3 4" key="1">
    <citation type="journal article" date="2009" name="Nature">
        <title>The Sorghum bicolor genome and the diversification of grasses.</title>
        <authorList>
            <person name="Paterson A.H."/>
            <person name="Bowers J.E."/>
            <person name="Bruggmann R."/>
            <person name="Dubchak I."/>
            <person name="Grimwood J."/>
            <person name="Gundlach H."/>
            <person name="Haberer G."/>
            <person name="Hellsten U."/>
            <person name="Mitros T."/>
            <person name="Poliakov A."/>
            <person name="Schmutz J."/>
            <person name="Spannagl M."/>
            <person name="Tang H."/>
            <person name="Wang X."/>
            <person name="Wicker T."/>
            <person name="Bharti A.K."/>
            <person name="Chapman J."/>
            <person name="Feltus F.A."/>
            <person name="Gowik U."/>
            <person name="Grigoriev I.V."/>
            <person name="Lyons E."/>
            <person name="Maher C.A."/>
            <person name="Martis M."/>
            <person name="Narechania A."/>
            <person name="Otillar R.P."/>
            <person name="Penning B.W."/>
            <person name="Salamov A.A."/>
            <person name="Wang Y."/>
            <person name="Zhang L."/>
            <person name="Carpita N.C."/>
            <person name="Freeling M."/>
            <person name="Gingle A.R."/>
            <person name="Hash C.T."/>
            <person name="Keller B."/>
            <person name="Klein P."/>
            <person name="Kresovich S."/>
            <person name="McCann M.C."/>
            <person name="Ming R."/>
            <person name="Peterson D.G."/>
            <person name="Mehboob-ur-Rahman"/>
            <person name="Ware D."/>
            <person name="Westhoff P."/>
            <person name="Mayer K.F."/>
            <person name="Messing J."/>
            <person name="Rokhsar D.S."/>
        </authorList>
    </citation>
    <scope>NUCLEOTIDE SEQUENCE [LARGE SCALE GENOMIC DNA]</scope>
    <source>
        <strain evidence="4">cv. BTx623</strain>
    </source>
</reference>
<dbReference type="AlphaFoldDB" id="A0A1W0VY81"/>
<feature type="region of interest" description="Disordered" evidence="1">
    <location>
        <begin position="1"/>
        <end position="21"/>
    </location>
</feature>
<evidence type="ECO:0000313" key="3">
    <source>
        <dbReference type="EMBL" id="OQU87073.1"/>
    </source>
</evidence>
<name>A0A1W0VY81_SORBI</name>